<dbReference type="EC" id="4.2.1.6" evidence="5"/>
<evidence type="ECO:0000256" key="2">
    <source>
        <dbReference type="ARBA" id="ARBA00022842"/>
    </source>
</evidence>
<dbReference type="Gene3D" id="3.30.390.10">
    <property type="entry name" value="Enolase-like, N-terminal domain"/>
    <property type="match status" value="1"/>
</dbReference>
<dbReference type="InterPro" id="IPR023592">
    <property type="entry name" value="Galactonate_deHydtase"/>
</dbReference>
<dbReference type="InterPro" id="IPR034593">
    <property type="entry name" value="DgoD-like"/>
</dbReference>
<dbReference type="SFLD" id="SFLDG00179">
    <property type="entry name" value="mandelate_racemase"/>
    <property type="match status" value="1"/>
</dbReference>
<feature type="domain" description="Mandelate racemase/muconate lactonizing enzyme C-terminal" evidence="4">
    <location>
        <begin position="142"/>
        <end position="246"/>
    </location>
</feature>
<dbReference type="Proteomes" id="UP000789326">
    <property type="component" value="Unassembled WGS sequence"/>
</dbReference>
<evidence type="ECO:0000256" key="3">
    <source>
        <dbReference type="ARBA" id="ARBA00023239"/>
    </source>
</evidence>
<dbReference type="Pfam" id="PF13378">
    <property type="entry name" value="MR_MLE_C"/>
    <property type="match status" value="1"/>
</dbReference>
<sequence>MVENLSFFQKNFERCLMKIIKISLYKVPPRWLFLKIDTDEGISGWGEPVVEGRAETVKAAVNELTDYLIGRNPNDIEDIWQTLYRGGFYRGGPILMSAISGIEQALWDIKGKYFNIPVYQMLGGKARQKIKVYSWVGGDRPVDVVAAAIEKQKEGFLAVKMNASEEMNYIDSFSKVEAVIERVASIREAVGKDFGIGVDFHGRIHKTMAKAIVKELEPYHPMFIEEPVLPENNEALREIAWHTTCPIATGERMYTRWGFKQLLHDGYVDIIQPDLSHTGGILEGKKIAAMAEAYDVAIAPHCPLGPMTLASSIHLDATTPNFIIQEQSLGIHYNEGMDILDYMKNPELFDYENGYVNIPDKPGLGVEIDEEKVKQAAQTGHDWKNPIWRNEDGSIAEW</sequence>
<dbReference type="PANTHER" id="PTHR48080:SF2">
    <property type="entry name" value="D-GALACTONATE DEHYDRATASE"/>
    <property type="match status" value="1"/>
</dbReference>
<keyword evidence="2" id="KW-0460">Magnesium</keyword>
<comment type="caution">
    <text evidence="5">The sequence shown here is derived from an EMBL/GenBank/DDBJ whole genome shotgun (WGS) entry which is preliminary data.</text>
</comment>
<dbReference type="GO" id="GO:0034194">
    <property type="term" value="P:D-galactonate catabolic process"/>
    <property type="evidence" value="ECO:0007669"/>
    <property type="project" value="InterPro"/>
</dbReference>
<dbReference type="SFLD" id="SFLDF00003">
    <property type="entry name" value="D-galactonate_dehydratase"/>
    <property type="match status" value="1"/>
</dbReference>
<dbReference type="SUPFAM" id="SSF51604">
    <property type="entry name" value="Enolase C-terminal domain-like"/>
    <property type="match status" value="1"/>
</dbReference>
<dbReference type="EMBL" id="CAKKMG010000072">
    <property type="protein sequence ID" value="CAH0278986.1"/>
    <property type="molecule type" value="Genomic_DNA"/>
</dbReference>
<dbReference type="FunFam" id="3.30.390.10:FF:000003">
    <property type="entry name" value="D-galactonate dehydratase"/>
    <property type="match status" value="1"/>
</dbReference>
<evidence type="ECO:0000313" key="6">
    <source>
        <dbReference type="Proteomes" id="UP000789326"/>
    </source>
</evidence>
<name>A0A9W4L605_9BACI</name>
<dbReference type="SFLD" id="SFLDS00001">
    <property type="entry name" value="Enolase"/>
    <property type="match status" value="1"/>
</dbReference>
<dbReference type="SMART" id="SM00922">
    <property type="entry name" value="MR_MLE"/>
    <property type="match status" value="1"/>
</dbReference>
<dbReference type="Pfam" id="PF02746">
    <property type="entry name" value="MR_MLE_N"/>
    <property type="match status" value="1"/>
</dbReference>
<dbReference type="PANTHER" id="PTHR48080">
    <property type="entry name" value="D-GALACTONATE DEHYDRATASE-RELATED"/>
    <property type="match status" value="1"/>
</dbReference>
<dbReference type="SUPFAM" id="SSF54826">
    <property type="entry name" value="Enolase N-terminal domain-like"/>
    <property type="match status" value="1"/>
</dbReference>
<evidence type="ECO:0000259" key="4">
    <source>
        <dbReference type="SMART" id="SM00922"/>
    </source>
</evidence>
<keyword evidence="1" id="KW-0479">Metal-binding</keyword>
<organism evidence="5 6">
    <name type="scientific">Peribacillus simplex</name>
    <dbReference type="NCBI Taxonomy" id="1478"/>
    <lineage>
        <taxon>Bacteria</taxon>
        <taxon>Bacillati</taxon>
        <taxon>Bacillota</taxon>
        <taxon>Bacilli</taxon>
        <taxon>Bacillales</taxon>
        <taxon>Bacillaceae</taxon>
        <taxon>Peribacillus</taxon>
    </lineage>
</organism>
<dbReference type="GO" id="GO:0046872">
    <property type="term" value="F:metal ion binding"/>
    <property type="evidence" value="ECO:0007669"/>
    <property type="project" value="UniProtKB-KW"/>
</dbReference>
<dbReference type="InterPro" id="IPR018110">
    <property type="entry name" value="Mandel_Rmase/mucon_lact_enz_CS"/>
</dbReference>
<dbReference type="InterPro" id="IPR029065">
    <property type="entry name" value="Enolase_C-like"/>
</dbReference>
<dbReference type="PROSITE" id="PS00909">
    <property type="entry name" value="MR_MLE_2"/>
    <property type="match status" value="1"/>
</dbReference>
<dbReference type="NCBIfam" id="NF010624">
    <property type="entry name" value="PRK14017.1"/>
    <property type="match status" value="1"/>
</dbReference>
<dbReference type="Gene3D" id="3.20.20.120">
    <property type="entry name" value="Enolase-like C-terminal domain"/>
    <property type="match status" value="1"/>
</dbReference>
<dbReference type="InterPro" id="IPR029017">
    <property type="entry name" value="Enolase-like_N"/>
</dbReference>
<proteinExistence type="predicted"/>
<reference evidence="5" key="1">
    <citation type="submission" date="2021-11" db="EMBL/GenBank/DDBJ databases">
        <authorList>
            <person name="Bulgarelli D."/>
        </authorList>
    </citation>
    <scope>NUCLEOTIDE SEQUENCE</scope>
    <source>
        <strain evidence="5">Bi133</strain>
    </source>
</reference>
<dbReference type="GO" id="GO:0009063">
    <property type="term" value="P:amino acid catabolic process"/>
    <property type="evidence" value="ECO:0007669"/>
    <property type="project" value="InterPro"/>
</dbReference>
<dbReference type="AlphaFoldDB" id="A0A9W4L605"/>
<dbReference type="InterPro" id="IPR013341">
    <property type="entry name" value="Mandelate_racemase_N_dom"/>
</dbReference>
<evidence type="ECO:0000313" key="5">
    <source>
        <dbReference type="EMBL" id="CAH0278986.1"/>
    </source>
</evidence>
<dbReference type="GO" id="GO:0008869">
    <property type="term" value="F:galactonate dehydratase activity"/>
    <property type="evidence" value="ECO:0007669"/>
    <property type="project" value="UniProtKB-EC"/>
</dbReference>
<evidence type="ECO:0000256" key="1">
    <source>
        <dbReference type="ARBA" id="ARBA00022723"/>
    </source>
</evidence>
<dbReference type="CDD" id="cd03325">
    <property type="entry name" value="D-galactonate_dehydratase"/>
    <property type="match status" value="1"/>
</dbReference>
<gene>
    <name evidence="5" type="primary">dgoD</name>
    <name evidence="5" type="ORF">SRABI133_03885</name>
</gene>
<dbReference type="InterPro" id="IPR013342">
    <property type="entry name" value="Mandelate_racemase_C"/>
</dbReference>
<keyword evidence="3 5" id="KW-0456">Lyase</keyword>
<accession>A0A9W4L605</accession>
<dbReference type="InterPro" id="IPR036849">
    <property type="entry name" value="Enolase-like_C_sf"/>
</dbReference>
<protein>
    <submittedName>
        <fullName evidence="5">D-galactonate dehydratase</fullName>
        <ecNumber evidence="5">4.2.1.6</ecNumber>
    </submittedName>
</protein>